<dbReference type="PANTHER" id="PTHR34071:SF2">
    <property type="entry name" value="FLAVIN-NUCLEOTIDE-BINDING PROTEIN"/>
    <property type="match status" value="1"/>
</dbReference>
<evidence type="ECO:0000313" key="1">
    <source>
        <dbReference type="EMBL" id="SDE59435.1"/>
    </source>
</evidence>
<organism evidence="1 2">
    <name type="scientific">Kordiimonas lacus</name>
    <dbReference type="NCBI Taxonomy" id="637679"/>
    <lineage>
        <taxon>Bacteria</taxon>
        <taxon>Pseudomonadati</taxon>
        <taxon>Pseudomonadota</taxon>
        <taxon>Alphaproteobacteria</taxon>
        <taxon>Kordiimonadales</taxon>
        <taxon>Kordiimonadaceae</taxon>
        <taxon>Kordiimonas</taxon>
    </lineage>
</organism>
<dbReference type="OrthoDB" id="116031at2"/>
<dbReference type="PANTHER" id="PTHR34071">
    <property type="entry name" value="5-NITROIMIDAZOLE ANTIBIOTICS RESISTANCE PROTEIN, NIMA-FAMILY-RELATED PROTEIN-RELATED"/>
    <property type="match status" value="1"/>
</dbReference>
<gene>
    <name evidence="1" type="ORF">SAMN04488071_3312</name>
</gene>
<dbReference type="Gene3D" id="2.30.110.10">
    <property type="entry name" value="Electron Transport, Fmn-binding Protein, Chain A"/>
    <property type="match status" value="1"/>
</dbReference>
<name>A0A1G7E7Q9_9PROT</name>
<sequence>MTEFTINERNRVKRGHKRACYDEETVYGILDSHFLCHVAYEVDGQPQIIPTSYWREGNRLYWHGASKSRMIREVTSGKEACVSVAHLDGLVLARSAFNTSANYRSVICYGRPELVTDTAEFDRQMELFFEQLAPGRWSQLRPITGQERKATALVVMEITDAAAKVRDGGPGDGDTEDVDWPVWSGHIPLTTQQRGPVGAPEGVRAALNHRLMPGHDWNNR</sequence>
<dbReference type="STRING" id="637679.GCA_001550055_00091"/>
<protein>
    <recommendedName>
        <fullName evidence="3">Nitroimidazol reductase NimA, pyridoxamine 5'-phosphate oxidase superfamily</fullName>
    </recommendedName>
</protein>
<dbReference type="InterPro" id="IPR012349">
    <property type="entry name" value="Split_barrel_FMN-bd"/>
</dbReference>
<dbReference type="Pfam" id="PF12900">
    <property type="entry name" value="Pyridox_ox_2"/>
    <property type="match status" value="1"/>
</dbReference>
<evidence type="ECO:0008006" key="3">
    <source>
        <dbReference type="Google" id="ProtNLM"/>
    </source>
</evidence>
<reference evidence="1 2" key="1">
    <citation type="submission" date="2016-10" db="EMBL/GenBank/DDBJ databases">
        <authorList>
            <person name="de Groot N.N."/>
        </authorList>
    </citation>
    <scope>NUCLEOTIDE SEQUENCE [LARGE SCALE GENOMIC DNA]</scope>
    <source>
        <strain evidence="1 2">CGMCC 1.9109</strain>
    </source>
</reference>
<keyword evidence="2" id="KW-1185">Reference proteome</keyword>
<accession>A0A1G7E7Q9</accession>
<proteinExistence type="predicted"/>
<dbReference type="EMBL" id="FNAK01000008">
    <property type="protein sequence ID" value="SDE59435.1"/>
    <property type="molecule type" value="Genomic_DNA"/>
</dbReference>
<evidence type="ECO:0000313" key="2">
    <source>
        <dbReference type="Proteomes" id="UP000183685"/>
    </source>
</evidence>
<dbReference type="InterPro" id="IPR024747">
    <property type="entry name" value="Pyridox_Oxase-rel"/>
</dbReference>
<dbReference type="RefSeq" id="WP_074519523.1">
    <property type="nucleotide sequence ID" value="NZ_FNAK01000008.1"/>
</dbReference>
<dbReference type="SUPFAM" id="SSF50475">
    <property type="entry name" value="FMN-binding split barrel"/>
    <property type="match status" value="1"/>
</dbReference>
<dbReference type="AlphaFoldDB" id="A0A1G7E7Q9"/>
<dbReference type="Proteomes" id="UP000183685">
    <property type="component" value="Unassembled WGS sequence"/>
</dbReference>